<dbReference type="HAMAP" id="MF_01385">
    <property type="entry name" value="UreF"/>
    <property type="match status" value="1"/>
</dbReference>
<dbReference type="PANTHER" id="PTHR33620:SF1">
    <property type="entry name" value="UREASE ACCESSORY PROTEIN F"/>
    <property type="match status" value="1"/>
</dbReference>
<keyword evidence="3" id="KW-0963">Cytoplasm</keyword>
<proteinExistence type="inferred from homology"/>
<evidence type="ECO:0000313" key="4">
    <source>
        <dbReference type="EMBL" id="KGM87378.1"/>
    </source>
</evidence>
<comment type="similarity">
    <text evidence="3">Belongs to the UreF family.</text>
</comment>
<sequence>MLTLSHLTLVHWLSPAFPTGAFAYSHGLEAEIASGVVHDAASLETWLGNILRFGAGWQDAVLLAQALEGECDALDDLARALQPCAERLRESLEQGAALTRCVAGMTGHHLPARLLPVSVGAAAAELGLPKRDVIALYLQGFAGNLVTIGIRHVPLGQTEGQAVLARLLPSIHTLAEHAASATLDDIGTCTLAGDLAALRHETMDVRIFRT</sequence>
<dbReference type="GO" id="GO:0005737">
    <property type="term" value="C:cytoplasm"/>
    <property type="evidence" value="ECO:0007669"/>
    <property type="project" value="UniProtKB-SubCell"/>
</dbReference>
<evidence type="ECO:0000313" key="5">
    <source>
        <dbReference type="Proteomes" id="UP000030021"/>
    </source>
</evidence>
<protein>
    <recommendedName>
        <fullName evidence="3">Urease accessory protein UreF</fullName>
    </recommendedName>
</protein>
<name>A0A0A0HMS8_9RHOB</name>
<dbReference type="RefSeq" id="WP_037274391.1">
    <property type="nucleotide sequence ID" value="NZ_KN293981.1"/>
</dbReference>
<dbReference type="Pfam" id="PF01730">
    <property type="entry name" value="UreF"/>
    <property type="match status" value="1"/>
</dbReference>
<dbReference type="eggNOG" id="COG0830">
    <property type="taxonomic scope" value="Bacteria"/>
</dbReference>
<keyword evidence="1 3" id="KW-0996">Nickel insertion</keyword>
<dbReference type="PANTHER" id="PTHR33620">
    <property type="entry name" value="UREASE ACCESSORY PROTEIN F"/>
    <property type="match status" value="1"/>
</dbReference>
<evidence type="ECO:0000256" key="3">
    <source>
        <dbReference type="HAMAP-Rule" id="MF_01385"/>
    </source>
</evidence>
<comment type="caution">
    <text evidence="4">The sequence shown here is derived from an EMBL/GenBank/DDBJ whole genome shotgun (WGS) entry which is preliminary data.</text>
</comment>
<dbReference type="STRING" id="215743.ROSMUCSMR3_02579"/>
<dbReference type="AlphaFoldDB" id="A0A0A0HMS8"/>
<organism evidence="4 5">
    <name type="scientific">Roseovarius mucosus DSM 17069</name>
    <dbReference type="NCBI Taxonomy" id="1288298"/>
    <lineage>
        <taxon>Bacteria</taxon>
        <taxon>Pseudomonadati</taxon>
        <taxon>Pseudomonadota</taxon>
        <taxon>Alphaproteobacteria</taxon>
        <taxon>Rhodobacterales</taxon>
        <taxon>Roseobacteraceae</taxon>
        <taxon>Roseovarius</taxon>
    </lineage>
</organism>
<dbReference type="EMBL" id="AONH01000014">
    <property type="protein sequence ID" value="KGM87378.1"/>
    <property type="molecule type" value="Genomic_DNA"/>
</dbReference>
<dbReference type="Gene3D" id="1.10.4190.10">
    <property type="entry name" value="Urease accessory protein UreF"/>
    <property type="match status" value="1"/>
</dbReference>
<dbReference type="Proteomes" id="UP000030021">
    <property type="component" value="Unassembled WGS sequence"/>
</dbReference>
<reference evidence="4 5" key="1">
    <citation type="submission" date="2013-01" db="EMBL/GenBank/DDBJ databases">
        <authorList>
            <person name="Fiebig A."/>
            <person name="Goeker M."/>
            <person name="Klenk H.-P.P."/>
        </authorList>
    </citation>
    <scope>NUCLEOTIDE SEQUENCE [LARGE SCALE GENOMIC DNA]</scope>
    <source>
        <strain evidence="4 5">DSM 17069</strain>
    </source>
</reference>
<comment type="function">
    <text evidence="3">Required for maturation of urease via the functional incorporation of the urease nickel metallocenter.</text>
</comment>
<dbReference type="OrthoDB" id="9798772at2"/>
<dbReference type="PIRSF" id="PIRSF009467">
    <property type="entry name" value="Ureas_acces_UreF"/>
    <property type="match status" value="1"/>
</dbReference>
<evidence type="ECO:0000256" key="2">
    <source>
        <dbReference type="ARBA" id="ARBA00023186"/>
    </source>
</evidence>
<comment type="subcellular location">
    <subcellularLocation>
        <location evidence="3">Cytoplasm</location>
    </subcellularLocation>
</comment>
<dbReference type="InterPro" id="IPR038277">
    <property type="entry name" value="UreF_sf"/>
</dbReference>
<comment type="subunit">
    <text evidence="3">UreD, UreF and UreG form a complex that acts as a GTP-hydrolysis-dependent molecular chaperone, activating the urease apoprotein by helping to assemble the nickel containing metallocenter of UreC. The UreE protein probably delivers the nickel.</text>
</comment>
<keyword evidence="2 3" id="KW-0143">Chaperone</keyword>
<accession>A0A0A0HMS8</accession>
<dbReference type="HOGENOM" id="CLU_049215_2_0_5"/>
<dbReference type="GO" id="GO:0016151">
    <property type="term" value="F:nickel cation binding"/>
    <property type="evidence" value="ECO:0007669"/>
    <property type="project" value="UniProtKB-UniRule"/>
</dbReference>
<dbReference type="InterPro" id="IPR002639">
    <property type="entry name" value="UreF"/>
</dbReference>
<dbReference type="PATRIC" id="fig|1288298.3.peg.2709"/>
<evidence type="ECO:0000256" key="1">
    <source>
        <dbReference type="ARBA" id="ARBA00022988"/>
    </source>
</evidence>
<gene>
    <name evidence="3" type="primary">ureF</name>
    <name evidence="4" type="ORF">rosmuc_02692</name>
</gene>